<protein>
    <submittedName>
        <fullName evidence="1">Uncharacterized protein</fullName>
    </submittedName>
</protein>
<reference evidence="1" key="1">
    <citation type="journal article" date="2019" name="bioRxiv">
        <title>The Genome of the Zebra Mussel, Dreissena polymorpha: A Resource for Invasive Species Research.</title>
        <authorList>
            <person name="McCartney M.A."/>
            <person name="Auch B."/>
            <person name="Kono T."/>
            <person name="Mallez S."/>
            <person name="Zhang Y."/>
            <person name="Obille A."/>
            <person name="Becker A."/>
            <person name="Abrahante J.E."/>
            <person name="Garbe J."/>
            <person name="Badalamenti J.P."/>
            <person name="Herman A."/>
            <person name="Mangelson H."/>
            <person name="Liachko I."/>
            <person name="Sullivan S."/>
            <person name="Sone E.D."/>
            <person name="Koren S."/>
            <person name="Silverstein K.A.T."/>
            <person name="Beckman K.B."/>
            <person name="Gohl D.M."/>
        </authorList>
    </citation>
    <scope>NUCLEOTIDE SEQUENCE</scope>
    <source>
        <strain evidence="1">Duluth1</strain>
        <tissue evidence="1">Whole animal</tissue>
    </source>
</reference>
<reference evidence="1" key="2">
    <citation type="submission" date="2020-11" db="EMBL/GenBank/DDBJ databases">
        <authorList>
            <person name="McCartney M.A."/>
            <person name="Auch B."/>
            <person name="Kono T."/>
            <person name="Mallez S."/>
            <person name="Becker A."/>
            <person name="Gohl D.M."/>
            <person name="Silverstein K.A.T."/>
            <person name="Koren S."/>
            <person name="Bechman K.B."/>
            <person name="Herman A."/>
            <person name="Abrahante J.E."/>
            <person name="Garbe J."/>
        </authorList>
    </citation>
    <scope>NUCLEOTIDE SEQUENCE</scope>
    <source>
        <strain evidence="1">Duluth1</strain>
        <tissue evidence="1">Whole animal</tissue>
    </source>
</reference>
<keyword evidence="2" id="KW-1185">Reference proteome</keyword>
<gene>
    <name evidence="1" type="ORF">DPMN_050970</name>
</gene>
<accession>A0A9D4CIJ7</accession>
<organism evidence="1 2">
    <name type="scientific">Dreissena polymorpha</name>
    <name type="common">Zebra mussel</name>
    <name type="synonym">Mytilus polymorpha</name>
    <dbReference type="NCBI Taxonomy" id="45954"/>
    <lineage>
        <taxon>Eukaryota</taxon>
        <taxon>Metazoa</taxon>
        <taxon>Spiralia</taxon>
        <taxon>Lophotrochozoa</taxon>
        <taxon>Mollusca</taxon>
        <taxon>Bivalvia</taxon>
        <taxon>Autobranchia</taxon>
        <taxon>Heteroconchia</taxon>
        <taxon>Euheterodonta</taxon>
        <taxon>Imparidentia</taxon>
        <taxon>Neoheterodontei</taxon>
        <taxon>Myida</taxon>
        <taxon>Dreissenoidea</taxon>
        <taxon>Dreissenidae</taxon>
        <taxon>Dreissena</taxon>
    </lineage>
</organism>
<dbReference type="EMBL" id="JAIWYP010000012">
    <property type="protein sequence ID" value="KAH3725137.1"/>
    <property type="molecule type" value="Genomic_DNA"/>
</dbReference>
<dbReference type="Proteomes" id="UP000828390">
    <property type="component" value="Unassembled WGS sequence"/>
</dbReference>
<proteinExistence type="predicted"/>
<evidence type="ECO:0000313" key="2">
    <source>
        <dbReference type="Proteomes" id="UP000828390"/>
    </source>
</evidence>
<name>A0A9D4CIJ7_DREPO</name>
<evidence type="ECO:0000313" key="1">
    <source>
        <dbReference type="EMBL" id="KAH3725137.1"/>
    </source>
</evidence>
<sequence>MEQSEAKERDYIKSELKLNESAISIERAHRLPGNNYPRPVIVSPSLRIRNELSNDIESKGNPIERMKPVMLFPMSHLRLIPEVENAFVGVRTFPSGSGRLDPLLFHSLKNHLKLERMHICVLINLS</sequence>
<dbReference type="AlphaFoldDB" id="A0A9D4CIJ7"/>
<comment type="caution">
    <text evidence="1">The sequence shown here is derived from an EMBL/GenBank/DDBJ whole genome shotgun (WGS) entry which is preliminary data.</text>
</comment>